<feature type="compositionally biased region" description="Low complexity" evidence="1">
    <location>
        <begin position="315"/>
        <end position="327"/>
    </location>
</feature>
<gene>
    <name evidence="4" type="ORF">GCM10012286_14720</name>
</gene>
<keyword evidence="4" id="KW-0449">Lipoprotein</keyword>
<evidence type="ECO:0000259" key="3">
    <source>
        <dbReference type="Pfam" id="PF14257"/>
    </source>
</evidence>
<evidence type="ECO:0000313" key="5">
    <source>
        <dbReference type="Proteomes" id="UP000656881"/>
    </source>
</evidence>
<dbReference type="Pfam" id="PF14257">
    <property type="entry name" value="DUF4349"/>
    <property type="match status" value="1"/>
</dbReference>
<keyword evidence="5" id="KW-1185">Reference proteome</keyword>
<proteinExistence type="predicted"/>
<sequence>MLAALLLTAALALAGCSAGGDDDAGGDSGKAAAAGPEAGRDSAELSDGDRRADRPEGGAKADSKARDNAKSRNPEGPSRTTDSHVIRTASLTVRVKDVPKALDQARTTAEGAGGLVGSESTDRDRRGHDRSRVALRVPQDRYGQVLSDLAGTGRLISRNAKAEDVTEQVVDVESRIKTQRASVARVRALMDKATKISDIVSLEGELSSRQADLESLLAQQSSLRDRTAMATITLTLTESPQGERGDDGDDDPTLAGALSGGWDAFVTTLRWVAVALAAVLPFAAIAALLVLGWLRVVRPRMARRTGAVSAVGAAGAAPVSGTAAVAPRAQKGPGDPKSPDGS</sequence>
<keyword evidence="2" id="KW-0812">Transmembrane</keyword>
<name>A0ABQ2LLL4_9ACTN</name>
<dbReference type="InterPro" id="IPR025645">
    <property type="entry name" value="DUF4349"/>
</dbReference>
<evidence type="ECO:0000256" key="1">
    <source>
        <dbReference type="SAM" id="MobiDB-lite"/>
    </source>
</evidence>
<reference evidence="5" key="1">
    <citation type="journal article" date="2019" name="Int. J. Syst. Evol. Microbiol.">
        <title>The Global Catalogue of Microorganisms (GCM) 10K type strain sequencing project: providing services to taxonomists for standard genome sequencing and annotation.</title>
        <authorList>
            <consortium name="The Broad Institute Genomics Platform"/>
            <consortium name="The Broad Institute Genome Sequencing Center for Infectious Disease"/>
            <person name="Wu L."/>
            <person name="Ma J."/>
        </authorList>
    </citation>
    <scope>NUCLEOTIDE SEQUENCE [LARGE SCALE GENOMIC DNA]</scope>
    <source>
        <strain evidence="5">CGMCC 4.7349</strain>
    </source>
</reference>
<organism evidence="4 5">
    <name type="scientific">Streptomyces lasiicapitis</name>
    <dbReference type="NCBI Taxonomy" id="1923961"/>
    <lineage>
        <taxon>Bacteria</taxon>
        <taxon>Bacillati</taxon>
        <taxon>Actinomycetota</taxon>
        <taxon>Actinomycetes</taxon>
        <taxon>Kitasatosporales</taxon>
        <taxon>Streptomycetaceae</taxon>
        <taxon>Streptomyces</taxon>
    </lineage>
</organism>
<feature type="transmembrane region" description="Helical" evidence="2">
    <location>
        <begin position="271"/>
        <end position="294"/>
    </location>
</feature>
<feature type="region of interest" description="Disordered" evidence="1">
    <location>
        <begin position="315"/>
        <end position="342"/>
    </location>
</feature>
<evidence type="ECO:0000256" key="2">
    <source>
        <dbReference type="SAM" id="Phobius"/>
    </source>
</evidence>
<feature type="compositionally biased region" description="Basic and acidic residues" evidence="1">
    <location>
        <begin position="38"/>
        <end position="73"/>
    </location>
</feature>
<comment type="caution">
    <text evidence="4">The sequence shown here is derived from an EMBL/GenBank/DDBJ whole genome shotgun (WGS) entry which is preliminary data.</text>
</comment>
<protein>
    <submittedName>
        <fullName evidence="4">Lipoprotein</fullName>
    </submittedName>
</protein>
<feature type="domain" description="DUF4349" evidence="3">
    <location>
        <begin position="84"/>
        <end position="293"/>
    </location>
</feature>
<dbReference type="EMBL" id="BMNG01000003">
    <property type="protein sequence ID" value="GGO38973.1"/>
    <property type="molecule type" value="Genomic_DNA"/>
</dbReference>
<evidence type="ECO:0000313" key="4">
    <source>
        <dbReference type="EMBL" id="GGO38973.1"/>
    </source>
</evidence>
<feature type="region of interest" description="Disordered" evidence="1">
    <location>
        <begin position="105"/>
        <end position="131"/>
    </location>
</feature>
<feature type="region of interest" description="Disordered" evidence="1">
    <location>
        <begin position="17"/>
        <end position="91"/>
    </location>
</feature>
<keyword evidence="2" id="KW-1133">Transmembrane helix</keyword>
<dbReference type="Proteomes" id="UP000656881">
    <property type="component" value="Unassembled WGS sequence"/>
</dbReference>
<keyword evidence="2" id="KW-0472">Membrane</keyword>
<feature type="compositionally biased region" description="Basic and acidic residues" evidence="1">
    <location>
        <begin position="120"/>
        <end position="131"/>
    </location>
</feature>
<accession>A0ABQ2LLL4</accession>